<dbReference type="EMBL" id="BTPU01000076">
    <property type="protein sequence ID" value="GMQ64659.1"/>
    <property type="molecule type" value="Genomic_DNA"/>
</dbReference>
<evidence type="ECO:0000313" key="1">
    <source>
        <dbReference type="EMBL" id="GMQ64659.1"/>
    </source>
</evidence>
<comment type="caution">
    <text evidence="1">The sequence shown here is derived from an EMBL/GenBank/DDBJ whole genome shotgun (WGS) entry which is preliminary data.</text>
</comment>
<keyword evidence="2" id="KW-1185">Reference proteome</keyword>
<organism evidence="1 2">
    <name type="scientific">Vallitalea maricola</name>
    <dbReference type="NCBI Taxonomy" id="3074433"/>
    <lineage>
        <taxon>Bacteria</taxon>
        <taxon>Bacillati</taxon>
        <taxon>Bacillota</taxon>
        <taxon>Clostridia</taxon>
        <taxon>Lachnospirales</taxon>
        <taxon>Vallitaleaceae</taxon>
        <taxon>Vallitalea</taxon>
    </lineage>
</organism>
<sequence length="183" mass="20092">MKTYVIIYEGFAHFEVILASYFLKTQGDLVTVGINSNSIVSCEGYRIIPDITLGEVDVAEVDVLIIPGGDLEEISQDSLLHDVITRVNKQGKVIGAICSGVYHLAKAGVLNGKGYTTTLDINKLSEFNAAYFKDENCVLDGNVITAKANGYVDFGIKLGEVMGIYEDEDDLKETIDFFKKFKC</sequence>
<reference evidence="1" key="1">
    <citation type="submission" date="2023-09" db="EMBL/GenBank/DDBJ databases">
        <title>Vallitalea sediminicola and Vallitalea maricola sp. nov., anaerobic bacteria isolated from marine sediment.</title>
        <authorList>
            <person name="Hirano S."/>
            <person name="Maeda A."/>
            <person name="Terahara T."/>
            <person name="Mori K."/>
            <person name="Hamada M."/>
            <person name="Matsumoto R."/>
            <person name="Kobayashi T."/>
        </authorList>
    </citation>
    <scope>NUCLEOTIDE SEQUENCE</scope>
    <source>
        <strain evidence="1">AN17-2</strain>
    </source>
</reference>
<keyword evidence="1" id="KW-0315">Glutamine amidotransferase</keyword>
<gene>
    <name evidence="1" type="ORF">AN2V17_38970</name>
</gene>
<proteinExistence type="predicted"/>
<name>A0ACB5UQ21_9FIRM</name>
<protein>
    <submittedName>
        <fullName evidence="1">Type 1 glutamine amidotransferase family protein</fullName>
    </submittedName>
</protein>
<evidence type="ECO:0000313" key="2">
    <source>
        <dbReference type="Proteomes" id="UP001374599"/>
    </source>
</evidence>
<dbReference type="Proteomes" id="UP001374599">
    <property type="component" value="Unassembled WGS sequence"/>
</dbReference>
<accession>A0ACB5UQ21</accession>